<reference evidence="1" key="1">
    <citation type="submission" date="2014-09" db="EMBL/GenBank/DDBJ databases">
        <authorList>
            <person name="Magalhaes I.L.F."/>
            <person name="Oliveira U."/>
            <person name="Santos F.R."/>
            <person name="Vidigal T.H.D.A."/>
            <person name="Brescovit A.D."/>
            <person name="Santos A.J."/>
        </authorList>
    </citation>
    <scope>NUCLEOTIDE SEQUENCE</scope>
    <source>
        <tissue evidence="1">Shoot tissue taken approximately 20 cm above the soil surface</tissue>
    </source>
</reference>
<protein>
    <submittedName>
        <fullName evidence="1">Uncharacterized protein</fullName>
    </submittedName>
</protein>
<organism evidence="1">
    <name type="scientific">Arundo donax</name>
    <name type="common">Giant reed</name>
    <name type="synonym">Donax arundinaceus</name>
    <dbReference type="NCBI Taxonomy" id="35708"/>
    <lineage>
        <taxon>Eukaryota</taxon>
        <taxon>Viridiplantae</taxon>
        <taxon>Streptophyta</taxon>
        <taxon>Embryophyta</taxon>
        <taxon>Tracheophyta</taxon>
        <taxon>Spermatophyta</taxon>
        <taxon>Magnoliopsida</taxon>
        <taxon>Liliopsida</taxon>
        <taxon>Poales</taxon>
        <taxon>Poaceae</taxon>
        <taxon>PACMAD clade</taxon>
        <taxon>Arundinoideae</taxon>
        <taxon>Arundineae</taxon>
        <taxon>Arundo</taxon>
    </lineage>
</organism>
<proteinExistence type="predicted"/>
<evidence type="ECO:0000313" key="1">
    <source>
        <dbReference type="EMBL" id="JAE32480.1"/>
    </source>
</evidence>
<name>A0A0A9H5I0_ARUDO</name>
<accession>A0A0A9H5I0</accession>
<reference evidence="1" key="2">
    <citation type="journal article" date="2015" name="Data Brief">
        <title>Shoot transcriptome of the giant reed, Arundo donax.</title>
        <authorList>
            <person name="Barrero R.A."/>
            <person name="Guerrero F.D."/>
            <person name="Moolhuijzen P."/>
            <person name="Goolsby J.A."/>
            <person name="Tidwell J."/>
            <person name="Bellgard S.E."/>
            <person name="Bellgard M.I."/>
        </authorList>
    </citation>
    <scope>NUCLEOTIDE SEQUENCE</scope>
    <source>
        <tissue evidence="1">Shoot tissue taken approximately 20 cm above the soil surface</tissue>
    </source>
</reference>
<dbReference type="EMBL" id="GBRH01165416">
    <property type="protein sequence ID" value="JAE32480.1"/>
    <property type="molecule type" value="Transcribed_RNA"/>
</dbReference>
<dbReference type="AlphaFoldDB" id="A0A0A9H5I0"/>
<sequence length="60" mass="6866">MSKLDQLLNRVPPGFEEAFAILMVINAELQGKFRRIVLDTTIFSVNQTMLFICFVSFTPN</sequence>